<proteinExistence type="predicted"/>
<reference evidence="1" key="1">
    <citation type="journal article" date="2020" name="mSystems">
        <title>Genome- and Community-Level Interaction Insights into Carbon Utilization and Element Cycling Functions of Hydrothermarchaeota in Hydrothermal Sediment.</title>
        <authorList>
            <person name="Zhou Z."/>
            <person name="Liu Y."/>
            <person name="Xu W."/>
            <person name="Pan J."/>
            <person name="Luo Z.H."/>
            <person name="Li M."/>
        </authorList>
    </citation>
    <scope>NUCLEOTIDE SEQUENCE [LARGE SCALE GENOMIC DNA]</scope>
    <source>
        <strain evidence="1">SpSt-747</strain>
    </source>
</reference>
<dbReference type="EMBL" id="DTFV01000085">
    <property type="protein sequence ID" value="HGI30834.1"/>
    <property type="molecule type" value="Genomic_DNA"/>
</dbReference>
<comment type="caution">
    <text evidence="1">The sequence shown here is derived from an EMBL/GenBank/DDBJ whole genome shotgun (WGS) entry which is preliminary data.</text>
</comment>
<dbReference type="AlphaFoldDB" id="A0A7V3YGU0"/>
<sequence length="62" mass="6695">MEELHGCLFPVWDHLVASERSLAEQVGVWKGVSPALTRRAVLKEGEVGMSLLLVPKAGVEPA</sequence>
<protein>
    <submittedName>
        <fullName evidence="1">Uncharacterized protein</fullName>
    </submittedName>
</protein>
<accession>A0A7V3YGU0</accession>
<evidence type="ECO:0000313" key="1">
    <source>
        <dbReference type="EMBL" id="HGI30834.1"/>
    </source>
</evidence>
<name>A0A7V3YGU0_9BACT</name>
<organism evidence="1">
    <name type="scientific">Candidatus Caldatribacterium californiense</name>
    <dbReference type="NCBI Taxonomy" id="1454726"/>
    <lineage>
        <taxon>Bacteria</taxon>
        <taxon>Pseudomonadati</taxon>
        <taxon>Atribacterota</taxon>
        <taxon>Atribacteria</taxon>
        <taxon>Atribacterales</taxon>
        <taxon>Candidatus Caldatribacteriaceae</taxon>
        <taxon>Candidatus Caldatribacterium</taxon>
    </lineage>
</organism>
<gene>
    <name evidence="1" type="ORF">ENV30_05950</name>
</gene>